<sequence>MGVCLKTMISKVILLSSCCTCFCMVLKPTGREKNVAKKSTSFTSSSVSFSPSTPAVANWSSSEYFSSSTLLPSRGIFFTSTEVFNSSYELRILYLERTLNELQFAWLVTRGDVDRVDTSAVYMTDGIITSPVLQMNTSRRQIKIHDLIPGETYYIKVRAMDTEGVVLAENLIKFSTLTEDGFPSSIFSPEFIVTVDEIRHHYSLVALGLQFINTSRFSYFRLRVQDVPSKQVYFERSVDPDIRIYNITTRADRQLDLYVILKVIDHDGNSSLINAVEWTTPLRGEEGQSVSASSQPNLTLT</sequence>
<dbReference type="Proteomes" id="UP000735302">
    <property type="component" value="Unassembled WGS sequence"/>
</dbReference>
<reference evidence="2 3" key="1">
    <citation type="journal article" date="2021" name="Elife">
        <title>Chloroplast acquisition without the gene transfer in kleptoplastic sea slugs, Plakobranchus ocellatus.</title>
        <authorList>
            <person name="Maeda T."/>
            <person name="Takahashi S."/>
            <person name="Yoshida T."/>
            <person name="Shimamura S."/>
            <person name="Takaki Y."/>
            <person name="Nagai Y."/>
            <person name="Toyoda A."/>
            <person name="Suzuki Y."/>
            <person name="Arimoto A."/>
            <person name="Ishii H."/>
            <person name="Satoh N."/>
            <person name="Nishiyama T."/>
            <person name="Hasebe M."/>
            <person name="Maruyama T."/>
            <person name="Minagawa J."/>
            <person name="Obokata J."/>
            <person name="Shigenobu S."/>
        </authorList>
    </citation>
    <scope>NUCLEOTIDE SEQUENCE [LARGE SCALE GENOMIC DNA]</scope>
</reference>
<dbReference type="AlphaFoldDB" id="A0AAV3Y9E1"/>
<feature type="chain" id="PRO_5043752575" description="Fibronectin type-III domain-containing protein" evidence="1">
    <location>
        <begin position="24"/>
        <end position="301"/>
    </location>
</feature>
<keyword evidence="1" id="KW-0732">Signal</keyword>
<gene>
    <name evidence="2" type="ORF">PoB_000527800</name>
</gene>
<protein>
    <recommendedName>
        <fullName evidence="4">Fibronectin type-III domain-containing protein</fullName>
    </recommendedName>
</protein>
<comment type="caution">
    <text evidence="2">The sequence shown here is derived from an EMBL/GenBank/DDBJ whole genome shotgun (WGS) entry which is preliminary data.</text>
</comment>
<organism evidence="2 3">
    <name type="scientific">Plakobranchus ocellatus</name>
    <dbReference type="NCBI Taxonomy" id="259542"/>
    <lineage>
        <taxon>Eukaryota</taxon>
        <taxon>Metazoa</taxon>
        <taxon>Spiralia</taxon>
        <taxon>Lophotrochozoa</taxon>
        <taxon>Mollusca</taxon>
        <taxon>Gastropoda</taxon>
        <taxon>Heterobranchia</taxon>
        <taxon>Euthyneura</taxon>
        <taxon>Panpulmonata</taxon>
        <taxon>Sacoglossa</taxon>
        <taxon>Placobranchoidea</taxon>
        <taxon>Plakobranchidae</taxon>
        <taxon>Plakobranchus</taxon>
    </lineage>
</organism>
<evidence type="ECO:0000313" key="2">
    <source>
        <dbReference type="EMBL" id="GFN78772.1"/>
    </source>
</evidence>
<keyword evidence="3" id="KW-1185">Reference proteome</keyword>
<name>A0AAV3Y9E1_9GAST</name>
<evidence type="ECO:0000313" key="3">
    <source>
        <dbReference type="Proteomes" id="UP000735302"/>
    </source>
</evidence>
<evidence type="ECO:0008006" key="4">
    <source>
        <dbReference type="Google" id="ProtNLM"/>
    </source>
</evidence>
<feature type="signal peptide" evidence="1">
    <location>
        <begin position="1"/>
        <end position="23"/>
    </location>
</feature>
<evidence type="ECO:0000256" key="1">
    <source>
        <dbReference type="SAM" id="SignalP"/>
    </source>
</evidence>
<dbReference type="EMBL" id="BLXT01000600">
    <property type="protein sequence ID" value="GFN78772.1"/>
    <property type="molecule type" value="Genomic_DNA"/>
</dbReference>
<proteinExistence type="predicted"/>
<accession>A0AAV3Y9E1</accession>